<dbReference type="Pfam" id="PF03372">
    <property type="entry name" value="Exo_endo_phos"/>
    <property type="match status" value="1"/>
</dbReference>
<gene>
    <name evidence="2" type="ORF">GbCGDNIH9_1741</name>
</gene>
<organism evidence="2 3">
    <name type="scientific">Granulibacter bethesdensis</name>
    <dbReference type="NCBI Taxonomy" id="364410"/>
    <lineage>
        <taxon>Bacteria</taxon>
        <taxon>Pseudomonadati</taxon>
        <taxon>Pseudomonadota</taxon>
        <taxon>Alphaproteobacteria</taxon>
        <taxon>Acetobacterales</taxon>
        <taxon>Acetobacteraceae</taxon>
        <taxon>Granulibacter</taxon>
    </lineage>
</organism>
<dbReference type="InterPro" id="IPR005135">
    <property type="entry name" value="Endo/exonuclease/phosphatase"/>
</dbReference>
<proteinExistence type="predicted"/>
<reference evidence="3" key="1">
    <citation type="submission" date="2016-11" db="EMBL/GenBank/DDBJ databases">
        <title>Comparative genomic and phenotypic analysis of Granulibacter bethesdensis clinical isolates from patients with chronic granulomatous disease.</title>
        <authorList>
            <person name="Zarember K.A."/>
            <person name="Porcella S.F."/>
            <person name="Chu J."/>
            <person name="Ding L."/>
            <person name="Dahlstrom E."/>
            <person name="Barbian K."/>
            <person name="Martens C."/>
            <person name="Sykora L."/>
            <person name="Kramer S."/>
            <person name="Pettinato A.M."/>
            <person name="Hong H."/>
            <person name="Wald G."/>
            <person name="Berg L.J."/>
            <person name="Rogge L.S."/>
            <person name="Greenberg D.E."/>
            <person name="Falcone E.L."/>
            <person name="Neves J.F."/>
            <person name="Simoes M.J."/>
            <person name="Casal M."/>
            <person name="Rodriguez-Lopez F.C."/>
            <person name="Zelazny A."/>
            <person name="Gallin J.I."/>
            <person name="Holland S.M."/>
        </authorList>
    </citation>
    <scope>NUCLEOTIDE SEQUENCE [LARGE SCALE GENOMIC DNA]</scope>
    <source>
        <strain evidence="3">NIH9.1</strain>
    </source>
</reference>
<sequence>MMKNSSFRFRTLLIATLFLIPWLFYKGMPVFKAPSDRTTVSLISRAEAAELTSPVTTPFAGGLKIATWNLDWLTEPGSEAKLPPDAPHRTTEDISRLSHYAALLDADIIAVQEVAGPDILRRLFPSDRYVIHLSGDKVAQRVGFVVRRGLTVTANPDLSGLDVYGPHAAHHLRSGADITVDLPISAGGGRLRLLTVHLKAGCRRDAFAKSLRPACATLQAQTIPLTGWIAERKREGVPFLILGDFNRWLRPGDDVLQRMEQVTPLKLLTDGRRDPCHHGASFIDHILAGGAARSWINPESLRVMTYGAGTTSKPEGQAMRYQLPWTRMPPGKLIQPDSRDGLSDHCPVSIRLTPPLPH</sequence>
<dbReference type="EMBL" id="CP018191">
    <property type="protein sequence ID" value="APH55043.1"/>
    <property type="molecule type" value="Genomic_DNA"/>
</dbReference>
<dbReference type="Gene3D" id="3.60.10.10">
    <property type="entry name" value="Endonuclease/exonuclease/phosphatase"/>
    <property type="match status" value="1"/>
</dbReference>
<protein>
    <recommendedName>
        <fullName evidence="1">Endonuclease/exonuclease/phosphatase domain-containing protein</fullName>
    </recommendedName>
</protein>
<dbReference type="InterPro" id="IPR036691">
    <property type="entry name" value="Endo/exonu/phosph_ase_sf"/>
</dbReference>
<dbReference type="AlphaFoldDB" id="A0AAC9KEW8"/>
<accession>A0AAC9KEW8</accession>
<dbReference type="Proteomes" id="UP000182373">
    <property type="component" value="Chromosome"/>
</dbReference>
<evidence type="ECO:0000313" key="3">
    <source>
        <dbReference type="Proteomes" id="UP000182373"/>
    </source>
</evidence>
<evidence type="ECO:0000313" key="2">
    <source>
        <dbReference type="EMBL" id="APH55043.1"/>
    </source>
</evidence>
<name>A0AAC9KEW8_9PROT</name>
<dbReference type="GO" id="GO:0003824">
    <property type="term" value="F:catalytic activity"/>
    <property type="evidence" value="ECO:0007669"/>
    <property type="project" value="InterPro"/>
</dbReference>
<evidence type="ECO:0000259" key="1">
    <source>
        <dbReference type="Pfam" id="PF03372"/>
    </source>
</evidence>
<feature type="domain" description="Endonuclease/exonuclease/phosphatase" evidence="1">
    <location>
        <begin position="66"/>
        <end position="291"/>
    </location>
</feature>
<dbReference type="SUPFAM" id="SSF56219">
    <property type="entry name" value="DNase I-like"/>
    <property type="match status" value="1"/>
</dbReference>